<organism evidence="2 3">
    <name type="scientific">Microvirga alba</name>
    <dbReference type="NCBI Taxonomy" id="2791025"/>
    <lineage>
        <taxon>Bacteria</taxon>
        <taxon>Pseudomonadati</taxon>
        <taxon>Pseudomonadota</taxon>
        <taxon>Alphaproteobacteria</taxon>
        <taxon>Hyphomicrobiales</taxon>
        <taxon>Methylobacteriaceae</taxon>
        <taxon>Microvirga</taxon>
    </lineage>
</organism>
<dbReference type="InterPro" id="IPR027372">
    <property type="entry name" value="Phytase-like_dom"/>
</dbReference>
<dbReference type="EMBL" id="JADQDO010000002">
    <property type="protein sequence ID" value="MBF9232839.1"/>
    <property type="molecule type" value="Genomic_DNA"/>
</dbReference>
<evidence type="ECO:0000313" key="2">
    <source>
        <dbReference type="EMBL" id="MBF9232839.1"/>
    </source>
</evidence>
<name>A0A931BNP6_9HYPH</name>
<accession>A0A931BNP6</accession>
<dbReference type="InterPro" id="IPR006311">
    <property type="entry name" value="TAT_signal"/>
</dbReference>
<protein>
    <submittedName>
        <fullName evidence="2">Esterase-like activity of phytase family protein</fullName>
    </submittedName>
</protein>
<evidence type="ECO:0000313" key="3">
    <source>
        <dbReference type="Proteomes" id="UP000599312"/>
    </source>
</evidence>
<dbReference type="AlphaFoldDB" id="A0A931BNP6"/>
<keyword evidence="3" id="KW-1185">Reference proteome</keyword>
<dbReference type="Pfam" id="PF13449">
    <property type="entry name" value="Phytase-like"/>
    <property type="match status" value="1"/>
</dbReference>
<dbReference type="PROSITE" id="PS51318">
    <property type="entry name" value="TAT"/>
    <property type="match status" value="1"/>
</dbReference>
<proteinExistence type="predicted"/>
<feature type="domain" description="Phytase-like" evidence="1">
    <location>
        <begin position="75"/>
        <end position="329"/>
    </location>
</feature>
<evidence type="ECO:0000259" key="1">
    <source>
        <dbReference type="Pfam" id="PF13449"/>
    </source>
</evidence>
<gene>
    <name evidence="2" type="ORF">I2H38_05540</name>
</gene>
<dbReference type="Proteomes" id="UP000599312">
    <property type="component" value="Unassembled WGS sequence"/>
</dbReference>
<reference evidence="2" key="1">
    <citation type="submission" date="2020-11" db="EMBL/GenBank/DDBJ databases">
        <authorList>
            <person name="Kim M.K."/>
        </authorList>
    </citation>
    <scope>NUCLEOTIDE SEQUENCE</scope>
    <source>
        <strain evidence="2">BT350</strain>
    </source>
</reference>
<comment type="caution">
    <text evidence="2">The sequence shown here is derived from an EMBL/GenBank/DDBJ whole genome shotgun (WGS) entry which is preliminary data.</text>
</comment>
<dbReference type="PIRSF" id="PIRSF031900">
    <property type="entry name" value="UCP031900"/>
    <property type="match status" value="1"/>
</dbReference>
<dbReference type="RefSeq" id="WP_196270831.1">
    <property type="nucleotide sequence ID" value="NZ_JADQDO010000002.1"/>
</dbReference>
<sequence length="344" mass="37267">MRLNRRLFLIGGGVTAAAAVVAERTLARPRAAAAITPIDISARPIDHFSVTDQSRNRFGDLLFRGGLDLRSSDSRFGGFSALWRSPDGARLVSVADNAQWLTARVQTSDGRLSGLAEAKLAPLLHENGRPLGSTGYYDTESLTIENGVAYVGIERKHAIMRFDWGASGVAARGTLLTLPEAIRGEIKDLPSNRSLEAIGVAPPRSPLAGSVIAIAERSGDADEPTRGFIVTGPRRGAFWVRRAKGYDISDLAFLPSGEMLLLERHFSLFEGFRIRMRRVAADAIKPDVEVDGAVIFESDSSHQIDNMEGLAVHQEGGETVLTLISDDNFSPFQKTLLLEFALKA</sequence>
<dbReference type="InterPro" id="IPR014567">
    <property type="entry name" value="UCP031900"/>
</dbReference>